<comment type="caution">
    <text evidence="1">The sequence shown here is derived from an EMBL/GenBank/DDBJ whole genome shotgun (WGS) entry which is preliminary data.</text>
</comment>
<proteinExistence type="predicted"/>
<dbReference type="AlphaFoldDB" id="A0A8K0UGC5"/>
<accession>A0A8K0UGC5</accession>
<organism evidence="1 2">
    <name type="scientific">Cristinia sonorae</name>
    <dbReference type="NCBI Taxonomy" id="1940300"/>
    <lineage>
        <taxon>Eukaryota</taxon>
        <taxon>Fungi</taxon>
        <taxon>Dikarya</taxon>
        <taxon>Basidiomycota</taxon>
        <taxon>Agaricomycotina</taxon>
        <taxon>Agaricomycetes</taxon>
        <taxon>Agaricomycetidae</taxon>
        <taxon>Agaricales</taxon>
        <taxon>Pleurotineae</taxon>
        <taxon>Stephanosporaceae</taxon>
        <taxon>Cristinia</taxon>
    </lineage>
</organism>
<sequence length="300" mass="33517">MTSHSLIDLFTDTLLSVVSQRPYLKPVTEKSLETELFGNLFLTELGHGLVVERAETAATKVDGGFYPEYTMFIPPTLPLDGISRWGIVMCQVVADGEAHGINPFLIQTSDKGGILPGINITCLPSRGGSILDYSLTPFNNVLSWRPRSATQVLRSPRTAGHSSSSTFNVFPSACYTFWQNTNMYRCGLLRSTYRWRASRSQSHPVADAVALSHVFEVWMQRAMDLYTNEKTADHTRTVLWTIFKAMANKLILQDVGGGKSINAGQIRSDTLFKLAEARRDSLDFLIQSKRGFPRNQIYVI</sequence>
<keyword evidence="2" id="KW-1185">Reference proteome</keyword>
<protein>
    <submittedName>
        <fullName evidence="1">Uncharacterized protein</fullName>
    </submittedName>
</protein>
<dbReference type="InterPro" id="IPR046373">
    <property type="entry name" value="Acyl-CoA_Oxase/DH_mid-dom_sf"/>
</dbReference>
<name>A0A8K0UGC5_9AGAR</name>
<dbReference type="SUPFAM" id="SSF56645">
    <property type="entry name" value="Acyl-CoA dehydrogenase NM domain-like"/>
    <property type="match status" value="1"/>
</dbReference>
<dbReference type="Proteomes" id="UP000813824">
    <property type="component" value="Unassembled WGS sequence"/>
</dbReference>
<reference evidence="1" key="1">
    <citation type="journal article" date="2021" name="New Phytol.">
        <title>Evolutionary innovations through gain and loss of genes in the ectomycorrhizal Boletales.</title>
        <authorList>
            <person name="Wu G."/>
            <person name="Miyauchi S."/>
            <person name="Morin E."/>
            <person name="Kuo A."/>
            <person name="Drula E."/>
            <person name="Varga T."/>
            <person name="Kohler A."/>
            <person name="Feng B."/>
            <person name="Cao Y."/>
            <person name="Lipzen A."/>
            <person name="Daum C."/>
            <person name="Hundley H."/>
            <person name="Pangilinan J."/>
            <person name="Johnson J."/>
            <person name="Barry K."/>
            <person name="LaButti K."/>
            <person name="Ng V."/>
            <person name="Ahrendt S."/>
            <person name="Min B."/>
            <person name="Choi I.G."/>
            <person name="Park H."/>
            <person name="Plett J.M."/>
            <person name="Magnuson J."/>
            <person name="Spatafora J.W."/>
            <person name="Nagy L.G."/>
            <person name="Henrissat B."/>
            <person name="Grigoriev I.V."/>
            <person name="Yang Z.L."/>
            <person name="Xu J."/>
            <person name="Martin F.M."/>
        </authorList>
    </citation>
    <scope>NUCLEOTIDE SEQUENCE</scope>
    <source>
        <strain evidence="1">KKN 215</strain>
    </source>
</reference>
<dbReference type="Gene3D" id="2.40.110.10">
    <property type="entry name" value="Butyryl-CoA Dehydrogenase, subunit A, domain 2"/>
    <property type="match status" value="1"/>
</dbReference>
<dbReference type="InterPro" id="IPR009100">
    <property type="entry name" value="AcylCoA_DH/oxidase_NM_dom_sf"/>
</dbReference>
<gene>
    <name evidence="1" type="ORF">BXZ70DRAFT_500350</name>
</gene>
<evidence type="ECO:0000313" key="2">
    <source>
        <dbReference type="Proteomes" id="UP000813824"/>
    </source>
</evidence>
<evidence type="ECO:0000313" key="1">
    <source>
        <dbReference type="EMBL" id="KAH8088923.1"/>
    </source>
</evidence>
<dbReference type="EMBL" id="JAEVFJ010000039">
    <property type="protein sequence ID" value="KAH8088923.1"/>
    <property type="molecule type" value="Genomic_DNA"/>
</dbReference>
<dbReference type="OrthoDB" id="538336at2759"/>
<dbReference type="GO" id="GO:0016627">
    <property type="term" value="F:oxidoreductase activity, acting on the CH-CH group of donors"/>
    <property type="evidence" value="ECO:0007669"/>
    <property type="project" value="InterPro"/>
</dbReference>